<reference evidence="1 2" key="1">
    <citation type="submission" date="2017-02" db="EMBL/GenBank/DDBJ databases">
        <title>Draft genome sequence of a Kluyvera intermedia isolate from a patient with a pancreatic abscess.</title>
        <authorList>
            <person name="Thele R."/>
        </authorList>
    </citation>
    <scope>NUCLEOTIDE SEQUENCE [LARGE SCALE GENOMIC DNA]</scope>
    <source>
        <strain evidence="1 2">FOSA7093</strain>
    </source>
</reference>
<evidence type="ECO:0008006" key="3">
    <source>
        <dbReference type="Google" id="ProtNLM"/>
    </source>
</evidence>
<evidence type="ECO:0000313" key="2">
    <source>
        <dbReference type="Proteomes" id="UP000192521"/>
    </source>
</evidence>
<proteinExistence type="predicted"/>
<accession>A0ABX3UED3</accession>
<gene>
    <name evidence="1" type="ORF">B2M27_13920</name>
</gene>
<dbReference type="Proteomes" id="UP000192521">
    <property type="component" value="Unassembled WGS sequence"/>
</dbReference>
<dbReference type="EMBL" id="MWPR01000019">
    <property type="protein sequence ID" value="ORJ49717.1"/>
    <property type="molecule type" value="Genomic_DNA"/>
</dbReference>
<keyword evidence="2" id="KW-1185">Reference proteome</keyword>
<name>A0ABX3UED3_KLUIN</name>
<sequence length="102" mass="11736">MCQDAFTVVPRGRAGSDTDCLSVNQYRWINIWMAILGYFLTPLPAFFEVTHVLSELVTEIFPMDDANGIFYFAFSPRYRYKTPRAAHIKSARDFSCCHFQPG</sequence>
<evidence type="ECO:0000313" key="1">
    <source>
        <dbReference type="EMBL" id="ORJ49717.1"/>
    </source>
</evidence>
<organism evidence="1 2">
    <name type="scientific">Kluyvera intermedia</name>
    <name type="common">Enterobacter intermedius</name>
    <dbReference type="NCBI Taxonomy" id="61648"/>
    <lineage>
        <taxon>Bacteria</taxon>
        <taxon>Pseudomonadati</taxon>
        <taxon>Pseudomonadota</taxon>
        <taxon>Gammaproteobacteria</taxon>
        <taxon>Enterobacterales</taxon>
        <taxon>Enterobacteriaceae</taxon>
        <taxon>Kluyvera</taxon>
    </lineage>
</organism>
<comment type="caution">
    <text evidence="1">The sequence shown here is derived from an EMBL/GenBank/DDBJ whole genome shotgun (WGS) entry which is preliminary data.</text>
</comment>
<protein>
    <recommendedName>
        <fullName evidence="3">DUF2684 family protein</fullName>
    </recommendedName>
</protein>